<dbReference type="EMBL" id="LWSA01000187">
    <property type="protein sequence ID" value="OCX70809.1"/>
    <property type="molecule type" value="Genomic_DNA"/>
</dbReference>
<keyword evidence="1" id="KW-0472">Membrane</keyword>
<dbReference type="Proteomes" id="UP000095008">
    <property type="component" value="Unassembled WGS sequence"/>
</dbReference>
<keyword evidence="1" id="KW-0812">Transmembrane</keyword>
<dbReference type="STRING" id="930.GCA_002079865_02348"/>
<comment type="caution">
    <text evidence="2">The sequence shown here is derived from an EMBL/GenBank/DDBJ whole genome shotgun (WGS) entry which is preliminary data.</text>
</comment>
<protein>
    <recommendedName>
        <fullName evidence="6">DUF948 domain-containing protein</fullName>
    </recommendedName>
</protein>
<evidence type="ECO:0000256" key="1">
    <source>
        <dbReference type="SAM" id="Phobius"/>
    </source>
</evidence>
<evidence type="ECO:0000313" key="2">
    <source>
        <dbReference type="EMBL" id="OCX68329.1"/>
    </source>
</evidence>
<keyword evidence="5" id="KW-1185">Reference proteome</keyword>
<dbReference type="OrthoDB" id="5298008at2"/>
<evidence type="ECO:0000313" key="3">
    <source>
        <dbReference type="EMBL" id="OCX70809.1"/>
    </source>
</evidence>
<proteinExistence type="predicted"/>
<feature type="transmembrane region" description="Helical" evidence="1">
    <location>
        <begin position="6"/>
        <end position="29"/>
    </location>
</feature>
<sequence length="117" mass="13431">MGINAGITVIAVVLIIIMLIIAVTAGVFIRTFLRLERLLARAEQDVGPLIFELKSALVDIKKMTQVGRAQMNRVDSTMKYLSREIMETTETLVQPVQELGMWYRALRTGWRYFSRKR</sequence>
<accession>A0A1C2J8A6</accession>
<evidence type="ECO:0000313" key="5">
    <source>
        <dbReference type="Proteomes" id="UP000095008"/>
    </source>
</evidence>
<evidence type="ECO:0000313" key="4">
    <source>
        <dbReference type="Proteomes" id="UP000094893"/>
    </source>
</evidence>
<name>A0A1C2J8A6_ACITH</name>
<gene>
    <name evidence="2" type="ORF">A6M23_18445</name>
    <name evidence="3" type="ORF">A6P07_13400</name>
</gene>
<dbReference type="AlphaFoldDB" id="A0A1C2J8A6"/>
<dbReference type="RefSeq" id="WP_010641456.1">
    <property type="nucleotide sequence ID" value="NZ_DAIAWO010000105.1"/>
</dbReference>
<dbReference type="Proteomes" id="UP000094893">
    <property type="component" value="Unassembled WGS sequence"/>
</dbReference>
<dbReference type="eggNOG" id="ENOG5031343">
    <property type="taxonomic scope" value="Bacteria"/>
</dbReference>
<evidence type="ECO:0008006" key="6">
    <source>
        <dbReference type="Google" id="ProtNLM"/>
    </source>
</evidence>
<organism evidence="2 5">
    <name type="scientific">Acidithiobacillus thiooxidans</name>
    <name type="common">Thiobacillus thiooxidans</name>
    <dbReference type="NCBI Taxonomy" id="930"/>
    <lineage>
        <taxon>Bacteria</taxon>
        <taxon>Pseudomonadati</taxon>
        <taxon>Pseudomonadota</taxon>
        <taxon>Acidithiobacillia</taxon>
        <taxon>Acidithiobacillales</taxon>
        <taxon>Acidithiobacillaceae</taxon>
        <taxon>Acidithiobacillus</taxon>
    </lineage>
</organism>
<dbReference type="EMBL" id="LWRY01000271">
    <property type="protein sequence ID" value="OCX68329.1"/>
    <property type="molecule type" value="Genomic_DNA"/>
</dbReference>
<keyword evidence="1" id="KW-1133">Transmembrane helix</keyword>
<reference evidence="2 4" key="1">
    <citation type="journal article" date="2016" name="Int. J. Mol. Sci.">
        <title>Comparative genomics of the extreme acidophile Acidithiobacillus thiooxidans reveals intraspecific divergence and niche adaptation.</title>
        <authorList>
            <person name="Zhang X."/>
            <person name="Feng X."/>
            <person name="Tao J."/>
            <person name="Ma L."/>
            <person name="Xiao Y."/>
            <person name="Liang Y."/>
            <person name="Liu X."/>
            <person name="Yin H."/>
        </authorList>
    </citation>
    <scope>NUCLEOTIDE SEQUENCE [LARGE SCALE GENOMIC DNA]</scope>
    <source>
        <strain evidence="3 4">A02</strain>
        <strain evidence="2">DXS-W</strain>
    </source>
</reference>